<evidence type="ECO:0000313" key="4">
    <source>
        <dbReference type="Proteomes" id="UP000830434"/>
    </source>
</evidence>
<dbReference type="EMBL" id="CP096658">
    <property type="protein sequence ID" value="UPV99694.1"/>
    <property type="molecule type" value="Genomic_DNA"/>
</dbReference>
<organism evidence="3 4">
    <name type="scientific">Halorussus gelatinilyticus</name>
    <dbReference type="NCBI Taxonomy" id="2937524"/>
    <lineage>
        <taxon>Archaea</taxon>
        <taxon>Methanobacteriati</taxon>
        <taxon>Methanobacteriota</taxon>
        <taxon>Stenosarchaea group</taxon>
        <taxon>Halobacteria</taxon>
        <taxon>Halobacteriales</taxon>
        <taxon>Haladaptataceae</taxon>
        <taxon>Halorussus</taxon>
    </lineage>
</organism>
<keyword evidence="1" id="KW-0812">Transmembrane</keyword>
<dbReference type="InterPro" id="IPR012859">
    <property type="entry name" value="Pilin_N_archaeal"/>
</dbReference>
<proteinExistence type="predicted"/>
<dbReference type="KEGG" id="haxz:M0R88_14385"/>
<accession>A0A8U0IG34</accession>
<dbReference type="AlphaFoldDB" id="A0A8U0IG34"/>
<dbReference type="InterPro" id="IPR013373">
    <property type="entry name" value="Flagellin/pilin_N_arc"/>
</dbReference>
<dbReference type="Pfam" id="PF07790">
    <property type="entry name" value="Pilin_N"/>
    <property type="match status" value="1"/>
</dbReference>
<keyword evidence="1" id="KW-1133">Transmembrane helix</keyword>
<evidence type="ECO:0000256" key="1">
    <source>
        <dbReference type="SAM" id="Phobius"/>
    </source>
</evidence>
<dbReference type="NCBIfam" id="TIGR02537">
    <property type="entry name" value="arch_flag_Nterm"/>
    <property type="match status" value="1"/>
</dbReference>
<dbReference type="Proteomes" id="UP000830434">
    <property type="component" value="Chromosome"/>
</dbReference>
<feature type="domain" description="Archaeal Type IV pilin N-terminal" evidence="2">
    <location>
        <begin position="11"/>
        <end position="89"/>
    </location>
</feature>
<keyword evidence="4" id="KW-1185">Reference proteome</keyword>
<protein>
    <submittedName>
        <fullName evidence="3">Type IV pilin N-terminal domain-containing protein</fullName>
    </submittedName>
</protein>
<evidence type="ECO:0000259" key="2">
    <source>
        <dbReference type="Pfam" id="PF07790"/>
    </source>
</evidence>
<name>A0A8U0IG34_9EURY</name>
<gene>
    <name evidence="3" type="ORF">M0R88_14385</name>
</gene>
<keyword evidence="1" id="KW-0472">Membrane</keyword>
<evidence type="ECO:0000313" key="3">
    <source>
        <dbReference type="EMBL" id="UPV99694.1"/>
    </source>
</evidence>
<dbReference type="RefSeq" id="WP_248654185.1">
    <property type="nucleotide sequence ID" value="NZ_CP096658.1"/>
</dbReference>
<dbReference type="PANTHER" id="PTHR38138">
    <property type="entry name" value="VNG6441H"/>
    <property type="match status" value="1"/>
</dbReference>
<dbReference type="GeneID" id="72191066"/>
<dbReference type="PANTHER" id="PTHR38138:SF1">
    <property type="entry name" value="ARCHAEAL TYPE IV PILIN N-TERMINAL DOMAIN-CONTAINING PROTEIN"/>
    <property type="match status" value="1"/>
</dbReference>
<sequence>MDLKSLFSDEDAVSPVIGVILMVAITVILAAVIGTFVLGLGDRVSQASPSATFTFDYSENGGNITVDVVHDGGNAVPADQVNVTVGGQNVYGDGELAISNSGDNSSFPSGDITAGDTLTINSSTFSDGDTVKVIWHASGSDKTAVIGESEVNT</sequence>
<reference evidence="3" key="1">
    <citation type="submission" date="2022-04" db="EMBL/GenBank/DDBJ databases">
        <title>Diverse halophilic archaea isolated from saline environments.</title>
        <authorList>
            <person name="Cui H.-L."/>
        </authorList>
    </citation>
    <scope>NUCLEOTIDE SEQUENCE</scope>
    <source>
        <strain evidence="3">XZYJT40</strain>
    </source>
</reference>
<feature type="transmembrane region" description="Helical" evidence="1">
    <location>
        <begin position="12"/>
        <end position="40"/>
    </location>
</feature>